<evidence type="ECO:0000256" key="1">
    <source>
        <dbReference type="SAM" id="Phobius"/>
    </source>
</evidence>
<evidence type="ECO:0000313" key="2">
    <source>
        <dbReference type="Proteomes" id="UP000887569"/>
    </source>
</evidence>
<dbReference type="WBParaSite" id="PgR083X_g028_t01">
    <property type="protein sequence ID" value="PgR083X_g028_t01"/>
    <property type="gene ID" value="PgR083X_g028"/>
</dbReference>
<accession>A0A915C3R1</accession>
<organism evidence="2 3">
    <name type="scientific">Parascaris univalens</name>
    <name type="common">Nematode worm</name>
    <dbReference type="NCBI Taxonomy" id="6257"/>
    <lineage>
        <taxon>Eukaryota</taxon>
        <taxon>Metazoa</taxon>
        <taxon>Ecdysozoa</taxon>
        <taxon>Nematoda</taxon>
        <taxon>Chromadorea</taxon>
        <taxon>Rhabditida</taxon>
        <taxon>Spirurina</taxon>
        <taxon>Ascaridomorpha</taxon>
        <taxon>Ascaridoidea</taxon>
        <taxon>Ascarididae</taxon>
        <taxon>Parascaris</taxon>
    </lineage>
</organism>
<proteinExistence type="predicted"/>
<keyword evidence="1" id="KW-1133">Transmembrane helix</keyword>
<reference evidence="3" key="1">
    <citation type="submission" date="2022-11" db="UniProtKB">
        <authorList>
            <consortium name="WormBaseParasite"/>
        </authorList>
    </citation>
    <scope>IDENTIFICATION</scope>
</reference>
<keyword evidence="2" id="KW-1185">Reference proteome</keyword>
<dbReference type="Proteomes" id="UP000887569">
    <property type="component" value="Unplaced"/>
</dbReference>
<name>A0A915C3R1_PARUN</name>
<evidence type="ECO:0000313" key="3">
    <source>
        <dbReference type="WBParaSite" id="PgR083X_g028_t01"/>
    </source>
</evidence>
<dbReference type="AlphaFoldDB" id="A0A915C3R1"/>
<sequence length="127" mass="14639">LRVDPVRNGVVMAGDLSHYNRRLKRCDLERYSLFLTALTTLSFAFYMTMVSMTSSFTFFRFQTDASLIRKQWQSRNLSYVSSIHSSALLTTSTPCRRLVPWSLGERVPRLCYSACCTVSERNKQFAS</sequence>
<protein>
    <submittedName>
        <fullName evidence="3">Uncharacterized protein</fullName>
    </submittedName>
</protein>
<feature type="transmembrane region" description="Helical" evidence="1">
    <location>
        <begin position="31"/>
        <end position="52"/>
    </location>
</feature>
<keyword evidence="1" id="KW-0812">Transmembrane</keyword>
<keyword evidence="1" id="KW-0472">Membrane</keyword>